<gene>
    <name evidence="2" type="ORF">POVCU2_0008240</name>
</gene>
<proteinExistence type="predicted"/>
<organism evidence="2 3">
    <name type="scientific">Plasmodium ovale curtisi</name>
    <dbReference type="NCBI Taxonomy" id="864141"/>
    <lineage>
        <taxon>Eukaryota</taxon>
        <taxon>Sar</taxon>
        <taxon>Alveolata</taxon>
        <taxon>Apicomplexa</taxon>
        <taxon>Aconoidasida</taxon>
        <taxon>Haemosporida</taxon>
        <taxon>Plasmodiidae</taxon>
        <taxon>Plasmodium</taxon>
        <taxon>Plasmodium (Plasmodium)</taxon>
    </lineage>
</organism>
<dbReference type="Proteomes" id="UP000078560">
    <property type="component" value="Unassembled WGS sequence"/>
</dbReference>
<feature type="compositionally biased region" description="Basic and acidic residues" evidence="1">
    <location>
        <begin position="26"/>
        <end position="36"/>
    </location>
</feature>
<accession>A0A1A8VQI5</accession>
<sequence>MDKCPNLGKNNNRENGKSAAAIENGAKSRTETNAKERKNKKKKKKRSQGKGNKRIIGICEKLLFLFGRVLNMFIVQARFVDTFQNNKFC</sequence>
<reference evidence="3" key="1">
    <citation type="submission" date="2016-05" db="EMBL/GenBank/DDBJ databases">
        <authorList>
            <person name="Naeem Raeece"/>
        </authorList>
    </citation>
    <scope>NUCLEOTIDE SEQUENCE [LARGE SCALE GENOMIC DNA]</scope>
</reference>
<evidence type="ECO:0000313" key="2">
    <source>
        <dbReference type="EMBL" id="SBS81067.1"/>
    </source>
</evidence>
<evidence type="ECO:0000256" key="1">
    <source>
        <dbReference type="SAM" id="MobiDB-lite"/>
    </source>
</evidence>
<name>A0A1A8VQI5_PLAOA</name>
<evidence type="ECO:0000313" key="3">
    <source>
        <dbReference type="Proteomes" id="UP000078560"/>
    </source>
</evidence>
<dbReference type="EMBL" id="FLQU01000111">
    <property type="protein sequence ID" value="SBS81067.1"/>
    <property type="molecule type" value="Genomic_DNA"/>
</dbReference>
<feature type="compositionally biased region" description="Basic residues" evidence="1">
    <location>
        <begin position="37"/>
        <end position="51"/>
    </location>
</feature>
<protein>
    <submittedName>
        <fullName evidence="2">Uncharacterized protein</fullName>
    </submittedName>
</protein>
<feature type="region of interest" description="Disordered" evidence="1">
    <location>
        <begin position="1"/>
        <end position="51"/>
    </location>
</feature>
<dbReference type="AlphaFoldDB" id="A0A1A8VQI5"/>